<proteinExistence type="predicted"/>
<organism evidence="1">
    <name type="scientific">bioreactor metagenome</name>
    <dbReference type="NCBI Taxonomy" id="1076179"/>
    <lineage>
        <taxon>unclassified sequences</taxon>
        <taxon>metagenomes</taxon>
        <taxon>ecological metagenomes</taxon>
    </lineage>
</organism>
<accession>A0A644UAD6</accession>
<protein>
    <submittedName>
        <fullName evidence="1">Uncharacterized protein</fullName>
    </submittedName>
</protein>
<sequence length="91" mass="10607">MKLVLYFISQKQKSPHILTILGWDDYNDPQFFEFNQDYENVHLHELKDSPSKISKLFLTTSYTEALNLKQKLEADGFGGSKKLIIKKIVDD</sequence>
<dbReference type="AlphaFoldDB" id="A0A644UAD6"/>
<gene>
    <name evidence="1" type="ORF">SDC9_21654</name>
</gene>
<name>A0A644UAD6_9ZZZZ</name>
<reference evidence="1" key="1">
    <citation type="submission" date="2019-08" db="EMBL/GenBank/DDBJ databases">
        <authorList>
            <person name="Kucharzyk K."/>
            <person name="Murdoch R.W."/>
            <person name="Higgins S."/>
            <person name="Loffler F."/>
        </authorList>
    </citation>
    <scope>NUCLEOTIDE SEQUENCE</scope>
</reference>
<evidence type="ECO:0000313" key="1">
    <source>
        <dbReference type="EMBL" id="MPL75823.1"/>
    </source>
</evidence>
<dbReference type="EMBL" id="VSSQ01000092">
    <property type="protein sequence ID" value="MPL75823.1"/>
    <property type="molecule type" value="Genomic_DNA"/>
</dbReference>
<comment type="caution">
    <text evidence="1">The sequence shown here is derived from an EMBL/GenBank/DDBJ whole genome shotgun (WGS) entry which is preliminary data.</text>
</comment>